<evidence type="ECO:0000313" key="2">
    <source>
        <dbReference type="EMBL" id="KAK2962297.1"/>
    </source>
</evidence>
<organism evidence="2 3">
    <name type="scientific">Blattamonas nauphoetae</name>
    <dbReference type="NCBI Taxonomy" id="2049346"/>
    <lineage>
        <taxon>Eukaryota</taxon>
        <taxon>Metamonada</taxon>
        <taxon>Preaxostyla</taxon>
        <taxon>Oxymonadida</taxon>
        <taxon>Blattamonas</taxon>
    </lineage>
</organism>
<feature type="compositionally biased region" description="Basic and acidic residues" evidence="1">
    <location>
        <begin position="46"/>
        <end position="60"/>
    </location>
</feature>
<gene>
    <name evidence="2" type="ORF">BLNAU_2540</name>
</gene>
<feature type="compositionally biased region" description="Acidic residues" evidence="1">
    <location>
        <begin position="90"/>
        <end position="111"/>
    </location>
</feature>
<sequence length="111" mass="12403">MSEIFHDANNTSTRFFSVSIQFFRLDPSFNLLSSQIHEDNNEEPAEDKNEEKEDNVYNDRFEEEMSEDVANALEDAGEVEGQDGGADSVSEPDDENSCLDAGCDNEELGVD</sequence>
<name>A0ABQ9YET5_9EUKA</name>
<keyword evidence="3" id="KW-1185">Reference proteome</keyword>
<evidence type="ECO:0000256" key="1">
    <source>
        <dbReference type="SAM" id="MobiDB-lite"/>
    </source>
</evidence>
<protein>
    <submittedName>
        <fullName evidence="2">Uncharacterized protein</fullName>
    </submittedName>
</protein>
<accession>A0ABQ9YET5</accession>
<feature type="region of interest" description="Disordered" evidence="1">
    <location>
        <begin position="34"/>
        <end position="111"/>
    </location>
</feature>
<reference evidence="2 3" key="1">
    <citation type="journal article" date="2022" name="bioRxiv">
        <title>Genomics of Preaxostyla Flagellates Illuminates Evolutionary Transitions and the Path Towards Mitochondrial Loss.</title>
        <authorList>
            <person name="Novak L.V.F."/>
            <person name="Treitli S.C."/>
            <person name="Pyrih J."/>
            <person name="Halakuc P."/>
            <person name="Pipaliya S.V."/>
            <person name="Vacek V."/>
            <person name="Brzon O."/>
            <person name="Soukal P."/>
            <person name="Eme L."/>
            <person name="Dacks J.B."/>
            <person name="Karnkowska A."/>
            <person name="Elias M."/>
            <person name="Hampl V."/>
        </authorList>
    </citation>
    <scope>NUCLEOTIDE SEQUENCE [LARGE SCALE GENOMIC DNA]</scope>
    <source>
        <strain evidence="2">NAU3</strain>
        <tissue evidence="2">Gut</tissue>
    </source>
</reference>
<dbReference type="EMBL" id="JARBJD010000011">
    <property type="protein sequence ID" value="KAK2962297.1"/>
    <property type="molecule type" value="Genomic_DNA"/>
</dbReference>
<proteinExistence type="predicted"/>
<evidence type="ECO:0000313" key="3">
    <source>
        <dbReference type="Proteomes" id="UP001281761"/>
    </source>
</evidence>
<comment type="caution">
    <text evidence="2">The sequence shown here is derived from an EMBL/GenBank/DDBJ whole genome shotgun (WGS) entry which is preliminary data.</text>
</comment>
<dbReference type="Proteomes" id="UP001281761">
    <property type="component" value="Unassembled WGS sequence"/>
</dbReference>